<dbReference type="RefSeq" id="WP_307348173.1">
    <property type="nucleotide sequence ID" value="NZ_JAUSVS010000002.1"/>
</dbReference>
<reference evidence="1 2" key="1">
    <citation type="submission" date="2023-07" db="EMBL/GenBank/DDBJ databases">
        <title>Genomic Encyclopedia of Type Strains, Phase IV (KMG-IV): sequencing the most valuable type-strain genomes for metagenomic binning, comparative biology and taxonomic classification.</title>
        <authorList>
            <person name="Goeker M."/>
        </authorList>
    </citation>
    <scope>NUCLEOTIDE SEQUENCE [LARGE SCALE GENOMIC DNA]</scope>
    <source>
        <strain evidence="1 2">DSM 18695</strain>
    </source>
</reference>
<evidence type="ECO:0000313" key="2">
    <source>
        <dbReference type="Proteomes" id="UP001228905"/>
    </source>
</evidence>
<dbReference type="SUPFAM" id="SSF52799">
    <property type="entry name" value="(Phosphotyrosine protein) phosphatases II"/>
    <property type="match status" value="1"/>
</dbReference>
<protein>
    <recommendedName>
        <fullName evidence="3">Tyrosine protein phosphatase</fullName>
    </recommendedName>
</protein>
<gene>
    <name evidence="1" type="ORF">QO010_001682</name>
</gene>
<accession>A0ABU0IPH4</accession>
<dbReference type="PROSITE" id="PS00383">
    <property type="entry name" value="TYR_PHOSPHATASE_1"/>
    <property type="match status" value="1"/>
</dbReference>
<dbReference type="EMBL" id="JAUSVS010000002">
    <property type="protein sequence ID" value="MDQ0463911.1"/>
    <property type="molecule type" value="Genomic_DNA"/>
</dbReference>
<organism evidence="1 2">
    <name type="scientific">Caulobacter ginsengisoli</name>
    <dbReference type="NCBI Taxonomy" id="400775"/>
    <lineage>
        <taxon>Bacteria</taxon>
        <taxon>Pseudomonadati</taxon>
        <taxon>Pseudomonadota</taxon>
        <taxon>Alphaproteobacteria</taxon>
        <taxon>Caulobacterales</taxon>
        <taxon>Caulobacteraceae</taxon>
        <taxon>Caulobacter</taxon>
    </lineage>
</organism>
<evidence type="ECO:0000313" key="1">
    <source>
        <dbReference type="EMBL" id="MDQ0463911.1"/>
    </source>
</evidence>
<dbReference type="Gene3D" id="3.90.190.10">
    <property type="entry name" value="Protein tyrosine phosphatase superfamily"/>
    <property type="match status" value="1"/>
</dbReference>
<evidence type="ECO:0008006" key="3">
    <source>
        <dbReference type="Google" id="ProtNLM"/>
    </source>
</evidence>
<dbReference type="Proteomes" id="UP001228905">
    <property type="component" value="Unassembled WGS sequence"/>
</dbReference>
<sequence>MTIIVSPLRDVDTVVRFKKPSHLITLLDPELIGQSPKGFAPARHLKVAVDDIWEPEAGRAAPDESMVRRILDFGVGWGGEAPLLVHCWAGVSRSTATAFILACERNPHVPEATIARALRAASPGATPNPLLVRLADDLLGRQGRMLAAVREIGQGHYVYPGAVFELPSLFPHSSSSGA</sequence>
<name>A0ABU0IPH4_9CAUL</name>
<proteinExistence type="predicted"/>
<comment type="caution">
    <text evidence="1">The sequence shown here is derived from an EMBL/GenBank/DDBJ whole genome shotgun (WGS) entry which is preliminary data.</text>
</comment>
<dbReference type="InterPro" id="IPR016130">
    <property type="entry name" value="Tyr_Pase_AS"/>
</dbReference>
<dbReference type="InterPro" id="IPR029021">
    <property type="entry name" value="Prot-tyrosine_phosphatase-like"/>
</dbReference>
<keyword evidence="2" id="KW-1185">Reference proteome</keyword>